<dbReference type="EMBL" id="JQOD01000001">
    <property type="protein sequence ID" value="KGA35544.1"/>
    <property type="molecule type" value="Genomic_DNA"/>
</dbReference>
<evidence type="ECO:0000256" key="7">
    <source>
        <dbReference type="ARBA" id="ARBA00022741"/>
    </source>
</evidence>
<proteinExistence type="predicted"/>
<dbReference type="Pfam" id="PF13493">
    <property type="entry name" value="DUF4118"/>
    <property type="match status" value="1"/>
</dbReference>
<dbReference type="EC" id="2.7.13.3" evidence="3"/>
<dbReference type="SMART" id="SM00388">
    <property type="entry name" value="HisKA"/>
    <property type="match status" value="1"/>
</dbReference>
<evidence type="ECO:0000256" key="9">
    <source>
        <dbReference type="ARBA" id="ARBA00022840"/>
    </source>
</evidence>
<dbReference type="SUPFAM" id="SSF47384">
    <property type="entry name" value="Homodimeric domain of signal transducing histidine kinase"/>
    <property type="match status" value="1"/>
</dbReference>
<comment type="caution">
    <text evidence="16">The sequence shown here is derived from an EMBL/GenBank/DDBJ whole genome shotgun (WGS) entry which is preliminary data.</text>
</comment>
<evidence type="ECO:0000256" key="1">
    <source>
        <dbReference type="ARBA" id="ARBA00000085"/>
    </source>
</evidence>
<keyword evidence="4" id="KW-0597">Phosphoprotein</keyword>
<dbReference type="GO" id="GO:0005737">
    <property type="term" value="C:cytoplasm"/>
    <property type="evidence" value="ECO:0007669"/>
    <property type="project" value="UniProtKB-ARBA"/>
</dbReference>
<keyword evidence="11" id="KW-0902">Two-component regulatory system</keyword>
<dbReference type="InterPro" id="IPR027417">
    <property type="entry name" value="P-loop_NTPase"/>
</dbReference>
<evidence type="ECO:0000313" key="16">
    <source>
        <dbReference type="EMBL" id="KGA35544.1"/>
    </source>
</evidence>
<keyword evidence="5" id="KW-0808">Transferase</keyword>
<evidence type="ECO:0000256" key="13">
    <source>
        <dbReference type="ARBA" id="ARBA00057300"/>
    </source>
</evidence>
<dbReference type="Pfam" id="PF02518">
    <property type="entry name" value="HATPase_c"/>
    <property type="match status" value="1"/>
</dbReference>
<dbReference type="FunFam" id="3.30.565.10:FF:000042">
    <property type="entry name" value="Two-component sensor histidine kinase KdpD"/>
    <property type="match status" value="1"/>
</dbReference>
<dbReference type="InterPro" id="IPR003594">
    <property type="entry name" value="HATPase_dom"/>
</dbReference>
<dbReference type="InterPro" id="IPR029016">
    <property type="entry name" value="GAF-like_dom_sf"/>
</dbReference>
<protein>
    <recommendedName>
        <fullName evidence="3">histidine kinase</fullName>
        <ecNumber evidence="3">2.7.13.3</ecNumber>
    </recommendedName>
</protein>
<dbReference type="Gene3D" id="1.20.120.620">
    <property type="entry name" value="Backbone structure of the membrane domain of e. Coli histidine kinase receptor kdpd"/>
    <property type="match status" value="1"/>
</dbReference>
<dbReference type="Pfam" id="PF13492">
    <property type="entry name" value="GAF_3"/>
    <property type="match status" value="1"/>
</dbReference>
<dbReference type="InterPro" id="IPR038318">
    <property type="entry name" value="KdpD_sf"/>
</dbReference>
<evidence type="ECO:0000256" key="3">
    <source>
        <dbReference type="ARBA" id="ARBA00012438"/>
    </source>
</evidence>
<dbReference type="CDD" id="cd00082">
    <property type="entry name" value="HisKA"/>
    <property type="match status" value="1"/>
</dbReference>
<dbReference type="CDD" id="cd01987">
    <property type="entry name" value="USP_KdpD-like"/>
    <property type="match status" value="1"/>
</dbReference>
<dbReference type="Gene3D" id="3.40.50.620">
    <property type="entry name" value="HUPs"/>
    <property type="match status" value="1"/>
</dbReference>
<dbReference type="NCBIfam" id="NF007793">
    <property type="entry name" value="PRK10490.1"/>
    <property type="match status" value="1"/>
</dbReference>
<dbReference type="Gene3D" id="3.30.565.10">
    <property type="entry name" value="Histidine kinase-like ATPase, C-terminal domain"/>
    <property type="match status" value="1"/>
</dbReference>
<name>A0A0M2F3F3_9GAMM</name>
<evidence type="ECO:0000256" key="2">
    <source>
        <dbReference type="ARBA" id="ARBA00004141"/>
    </source>
</evidence>
<dbReference type="InterPro" id="IPR036097">
    <property type="entry name" value="HisK_dim/P_sf"/>
</dbReference>
<dbReference type="PRINTS" id="PR00344">
    <property type="entry name" value="BCTRLSENSOR"/>
</dbReference>
<dbReference type="SUPFAM" id="SSF55781">
    <property type="entry name" value="GAF domain-like"/>
    <property type="match status" value="1"/>
</dbReference>
<dbReference type="PROSITE" id="PS50109">
    <property type="entry name" value="HIS_KIN"/>
    <property type="match status" value="1"/>
</dbReference>
<accession>A0A0M2F3F3</accession>
<keyword evidence="9" id="KW-0067">ATP-binding</keyword>
<keyword evidence="6 14" id="KW-0812">Transmembrane</keyword>
<dbReference type="STRING" id="180957.B5S52_15460"/>
<dbReference type="InterPro" id="IPR003018">
    <property type="entry name" value="GAF"/>
</dbReference>
<dbReference type="GO" id="GO:0000155">
    <property type="term" value="F:phosphorelay sensor kinase activity"/>
    <property type="evidence" value="ECO:0007669"/>
    <property type="project" value="InterPro"/>
</dbReference>
<comment type="catalytic activity">
    <reaction evidence="1">
        <text>ATP + protein L-histidine = ADP + protein N-phospho-L-histidine.</text>
        <dbReference type="EC" id="2.7.13.3"/>
    </reaction>
</comment>
<dbReference type="InterPro" id="IPR025201">
    <property type="entry name" value="KdpD_TM"/>
</dbReference>
<evidence type="ECO:0000256" key="10">
    <source>
        <dbReference type="ARBA" id="ARBA00022989"/>
    </source>
</evidence>
<dbReference type="PANTHER" id="PTHR45569:SF1">
    <property type="entry name" value="SENSOR PROTEIN KDPD"/>
    <property type="match status" value="1"/>
</dbReference>
<reference evidence="16 17" key="1">
    <citation type="submission" date="2014-08" db="EMBL/GenBank/DDBJ databases">
        <title>Genome sequences of NCPPB Pectobacterium isolates.</title>
        <authorList>
            <person name="Glover R.H."/>
            <person name="Sapp M."/>
            <person name="Elphinstone J."/>
        </authorList>
    </citation>
    <scope>NUCLEOTIDE SEQUENCE [LARGE SCALE GENOMIC DNA]</scope>
    <source>
        <strain evidence="16 17">LMG 21372</strain>
    </source>
</reference>
<keyword evidence="7" id="KW-0547">Nucleotide-binding</keyword>
<dbReference type="GO" id="GO:0005524">
    <property type="term" value="F:ATP binding"/>
    <property type="evidence" value="ECO:0007669"/>
    <property type="project" value="UniProtKB-KW"/>
</dbReference>
<evidence type="ECO:0000256" key="14">
    <source>
        <dbReference type="SAM" id="Phobius"/>
    </source>
</evidence>
<feature type="transmembrane region" description="Helical" evidence="14">
    <location>
        <begin position="481"/>
        <end position="502"/>
    </location>
</feature>
<feature type="transmembrane region" description="Helical" evidence="14">
    <location>
        <begin position="402"/>
        <end position="424"/>
    </location>
</feature>
<gene>
    <name evidence="16" type="ORF">KU74_03470</name>
</gene>
<dbReference type="InterPro" id="IPR036890">
    <property type="entry name" value="HATPase_C_sf"/>
</dbReference>
<feature type="transmembrane region" description="Helical" evidence="14">
    <location>
        <begin position="430"/>
        <end position="448"/>
    </location>
</feature>
<evidence type="ECO:0000256" key="12">
    <source>
        <dbReference type="ARBA" id="ARBA00023136"/>
    </source>
</evidence>
<dbReference type="InterPro" id="IPR004358">
    <property type="entry name" value="Sig_transdc_His_kin-like_C"/>
</dbReference>
<dbReference type="OrthoDB" id="9806130at2"/>
<dbReference type="SUPFAM" id="SSF52402">
    <property type="entry name" value="Adenine nucleotide alpha hydrolases-like"/>
    <property type="match status" value="1"/>
</dbReference>
<dbReference type="Gene3D" id="3.40.50.300">
    <property type="entry name" value="P-loop containing nucleotide triphosphate hydrolases"/>
    <property type="match status" value="1"/>
</dbReference>
<dbReference type="InterPro" id="IPR052023">
    <property type="entry name" value="Histidine_kinase_KdpD"/>
</dbReference>
<comment type="function">
    <text evidence="13">Member of the two-component regulatory system KdpD/KdpE involved in the regulation of the kdp operon. KdpD may function as a membrane-associated protein kinase that phosphorylates KdpE in response to environmental signals.</text>
</comment>
<dbReference type="Pfam" id="PF00512">
    <property type="entry name" value="HisKA"/>
    <property type="match status" value="1"/>
</dbReference>
<dbReference type="AlphaFoldDB" id="A0A0M2F3F3"/>
<evidence type="ECO:0000256" key="5">
    <source>
        <dbReference type="ARBA" id="ARBA00022679"/>
    </source>
</evidence>
<evidence type="ECO:0000259" key="15">
    <source>
        <dbReference type="PROSITE" id="PS50109"/>
    </source>
</evidence>
<dbReference type="InterPro" id="IPR005467">
    <property type="entry name" value="His_kinase_dom"/>
</dbReference>
<dbReference type="Gene3D" id="1.10.287.130">
    <property type="match status" value="1"/>
</dbReference>
<dbReference type="InterPro" id="IPR003852">
    <property type="entry name" value="Sig_transdc_His_kinase_KdpD_N"/>
</dbReference>
<evidence type="ECO:0000313" key="17">
    <source>
        <dbReference type="Proteomes" id="UP000029435"/>
    </source>
</evidence>
<keyword evidence="8" id="KW-0418">Kinase</keyword>
<comment type="subcellular location">
    <subcellularLocation>
        <location evidence="2">Membrane</location>
        <topology evidence="2">Multi-pass membrane protein</topology>
    </subcellularLocation>
</comment>
<evidence type="ECO:0000256" key="6">
    <source>
        <dbReference type="ARBA" id="ARBA00022692"/>
    </source>
</evidence>
<feature type="transmembrane region" description="Helical" evidence="14">
    <location>
        <begin position="453"/>
        <end position="469"/>
    </location>
</feature>
<sequence length="920" mass="101780">MIDGEDRRPDPDSLLAQVGAPPRGKLKIFFGACAGVGKTYAMLQEAQRLRAQGLDILVGVVETHGRSETAALLDGLPLLPLKHFRHHGRHTVEFDLDAALARCPALILIDELAHSNVNGSRHPKRWQDVQELLDAGIDVFTTVNVQHLESLNDVVGGVTGIRVRETVPDPIFDQASEVILVDLPPDDLRQRLNEGKVYLPLQAERAVENFFRKGNLIALRELALRRMADRVDDQMRAMRAGKGREQVWHTRDAILLCIGHGTGNEKLVRTAARLAARLGSAWHAVYVETPRLHRLPEPQRRAILRALKLAQDLGAETVTLSEPDEELAVLRYAREHNLGKIVIGRHVEQRFGWWWRTRFAERLGRLGPDLDLVVVAVQDDAPATPIKTPDARGIVEKWRMQLFGCGLATLLCAFITLLASWSPFAMLEPVNLVMIYLLAVVIVALFFGRWPSVFAAVINVASFDLFFILPRGTFAVSDAQYLVTFAVMLGVGLLVGNLTAGVRYQARVARYREQRVRHLYEMSKALNRSLSSADIVEASQHFLSTTFQARIAVLLADSLHHTSAELTQPARDGQQLIVDRAIARWSFDHRAPAGAGTSTLPGVSYQILPLATTQQIFGVLAIEPNNARQLMIPEQQRLLETFTVLIANALERLHLMQSTENARLDAEREQLRNSLLAALSHDLRTPLTVLFGQAEILTLNLASEGSPYAQQANQIRQHILNTTRLVNNLLDMARIQSDGFNLRKEWQTPEELIGSALQQLESALAKNTIQVNLPDEMVLVYCDAGLMERVFINLLENALKYAGEQATIAISASVIPTSLIAENTAPQPGTQESALEIIVQDNGPGIEPGQENMIFDKFSRGHKESSIPGVGLGLAICRAIVEIHGGRIWATNAESGGAAFHFTLPLSVPPDLEPEDIEEH</sequence>
<dbReference type="GO" id="GO:0042802">
    <property type="term" value="F:identical protein binding"/>
    <property type="evidence" value="ECO:0007669"/>
    <property type="project" value="UniProtKB-ARBA"/>
</dbReference>
<organism evidence="16 17">
    <name type="scientific">Pectobacterium brasiliense</name>
    <dbReference type="NCBI Taxonomy" id="180957"/>
    <lineage>
        <taxon>Bacteria</taxon>
        <taxon>Pseudomonadati</taxon>
        <taxon>Pseudomonadota</taxon>
        <taxon>Gammaproteobacteria</taxon>
        <taxon>Enterobacterales</taxon>
        <taxon>Pectobacteriaceae</taxon>
        <taxon>Pectobacterium</taxon>
    </lineage>
</organism>
<evidence type="ECO:0000256" key="4">
    <source>
        <dbReference type="ARBA" id="ARBA00022553"/>
    </source>
</evidence>
<dbReference type="Gene3D" id="3.30.450.40">
    <property type="match status" value="1"/>
</dbReference>
<evidence type="ECO:0000256" key="8">
    <source>
        <dbReference type="ARBA" id="ARBA00022777"/>
    </source>
</evidence>
<dbReference type="Pfam" id="PF02702">
    <property type="entry name" value="KdpD"/>
    <property type="match status" value="1"/>
</dbReference>
<dbReference type="FunFam" id="3.40.50.300:FF:000483">
    <property type="entry name" value="Sensor histidine kinase KdpD"/>
    <property type="match status" value="1"/>
</dbReference>
<dbReference type="RefSeq" id="WP_039312180.1">
    <property type="nucleotide sequence ID" value="NZ_JQOD01000001.1"/>
</dbReference>
<dbReference type="PANTHER" id="PTHR45569">
    <property type="entry name" value="SENSOR PROTEIN KDPD"/>
    <property type="match status" value="1"/>
</dbReference>
<feature type="domain" description="Histidine kinase" evidence="15">
    <location>
        <begin position="678"/>
        <end position="908"/>
    </location>
</feature>
<keyword evidence="10 14" id="KW-1133">Transmembrane helix</keyword>
<dbReference type="SUPFAM" id="SSF55874">
    <property type="entry name" value="ATPase domain of HSP90 chaperone/DNA topoisomerase II/histidine kinase"/>
    <property type="match status" value="1"/>
</dbReference>
<dbReference type="InterPro" id="IPR003661">
    <property type="entry name" value="HisK_dim/P_dom"/>
</dbReference>
<dbReference type="SMART" id="SM00387">
    <property type="entry name" value="HATPase_c"/>
    <property type="match status" value="1"/>
</dbReference>
<evidence type="ECO:0000256" key="11">
    <source>
        <dbReference type="ARBA" id="ARBA00023012"/>
    </source>
</evidence>
<dbReference type="GO" id="GO:0005886">
    <property type="term" value="C:plasma membrane"/>
    <property type="evidence" value="ECO:0007669"/>
    <property type="project" value="TreeGrafter"/>
</dbReference>
<dbReference type="CDD" id="cd00075">
    <property type="entry name" value="HATPase"/>
    <property type="match status" value="1"/>
</dbReference>
<keyword evidence="12 14" id="KW-0472">Membrane</keyword>
<dbReference type="InterPro" id="IPR014729">
    <property type="entry name" value="Rossmann-like_a/b/a_fold"/>
</dbReference>
<dbReference type="Proteomes" id="UP000029435">
    <property type="component" value="Unassembled WGS sequence"/>
</dbReference>